<reference evidence="2 3" key="1">
    <citation type="submission" date="2019-10" db="EMBL/GenBank/DDBJ databases">
        <title>Complete genome sequences for adaption low water activity.</title>
        <authorList>
            <person name="Zhao L."/>
            <person name="Zhong J."/>
        </authorList>
    </citation>
    <scope>NUCLEOTIDE SEQUENCE [LARGE SCALE GENOMIC DNA]</scope>
    <source>
        <strain evidence="2 3">FDU301</strain>
    </source>
</reference>
<gene>
    <name evidence="2" type="ORF">FDZ14_08575</name>
</gene>
<proteinExistence type="predicted"/>
<organism evidence="2 3">
    <name type="scientific">Priestia megaterium</name>
    <name type="common">Bacillus megaterium</name>
    <dbReference type="NCBI Taxonomy" id="1404"/>
    <lineage>
        <taxon>Bacteria</taxon>
        <taxon>Bacillati</taxon>
        <taxon>Bacillota</taxon>
        <taxon>Bacilli</taxon>
        <taxon>Bacillales</taxon>
        <taxon>Bacillaceae</taxon>
        <taxon>Priestia</taxon>
    </lineage>
</organism>
<feature type="transmembrane region" description="Helical" evidence="1">
    <location>
        <begin position="15"/>
        <end position="34"/>
    </location>
</feature>
<keyword evidence="1" id="KW-0812">Transmembrane</keyword>
<evidence type="ECO:0000313" key="3">
    <source>
        <dbReference type="Proteomes" id="UP000501076"/>
    </source>
</evidence>
<evidence type="ECO:0000256" key="1">
    <source>
        <dbReference type="SAM" id="Phobius"/>
    </source>
</evidence>
<evidence type="ECO:0000313" key="2">
    <source>
        <dbReference type="EMBL" id="QJX76255.1"/>
    </source>
</evidence>
<keyword evidence="1" id="KW-0472">Membrane</keyword>
<protein>
    <submittedName>
        <fullName evidence="2">Uncharacterized protein</fullName>
    </submittedName>
</protein>
<dbReference type="EMBL" id="CP045272">
    <property type="protein sequence ID" value="QJX76255.1"/>
    <property type="molecule type" value="Genomic_DNA"/>
</dbReference>
<name>A0A6M6DY70_PRIMG</name>
<accession>A0A6M6DY70</accession>
<keyword evidence="1" id="KW-1133">Transmembrane helix</keyword>
<dbReference type="AlphaFoldDB" id="A0A6M6DY70"/>
<sequence>MIHVKVKTKDVRFSIPVPYALLNVAISVVFSKFIQKHADKWTKEHFKRKEWNFTFPLINKSMLKPIVKELKKHKGMVLVDVKATDGTEVRVRL</sequence>
<dbReference type="Proteomes" id="UP000501076">
    <property type="component" value="Chromosome"/>
</dbReference>
<dbReference type="RefSeq" id="WP_171776783.1">
    <property type="nucleotide sequence ID" value="NZ_CP045272.1"/>
</dbReference>